<feature type="domain" description="IDEAL" evidence="2">
    <location>
        <begin position="138"/>
        <end position="174"/>
    </location>
</feature>
<dbReference type="InterPro" id="IPR038091">
    <property type="entry name" value="UPF0302_N_sf"/>
</dbReference>
<dbReference type="Pfam" id="PF08858">
    <property type="entry name" value="IDEAL"/>
    <property type="match status" value="1"/>
</dbReference>
<protein>
    <recommendedName>
        <fullName evidence="1">UPF0302 protein EV213_10396</fullName>
    </recommendedName>
</protein>
<dbReference type="RefSeq" id="WP_133579389.1">
    <property type="nucleotide sequence ID" value="NZ_SNYJ01000003.1"/>
</dbReference>
<dbReference type="HAMAP" id="MF_00760">
    <property type="entry name" value="UPF0302"/>
    <property type="match status" value="1"/>
</dbReference>
<accession>A0A4R6U4Y1</accession>
<evidence type="ECO:0000256" key="1">
    <source>
        <dbReference type="HAMAP-Rule" id="MF_00760"/>
    </source>
</evidence>
<dbReference type="InterPro" id="IPR011188">
    <property type="entry name" value="UPF0302"/>
</dbReference>
<dbReference type="Gene3D" id="3.40.1530.30">
    <property type="entry name" value="Uncharacterised family UPF0302, N-terminal domain"/>
    <property type="match status" value="1"/>
</dbReference>
<evidence type="ECO:0000313" key="3">
    <source>
        <dbReference type="EMBL" id="TDQ41518.1"/>
    </source>
</evidence>
<dbReference type="AlphaFoldDB" id="A0A4R6U4Y1"/>
<dbReference type="InterPro" id="IPR027393">
    <property type="entry name" value="Virus_scaffolding_prot_C"/>
</dbReference>
<comment type="similarity">
    <text evidence="1">Belongs to the UPF0302 family.</text>
</comment>
<dbReference type="Proteomes" id="UP000295632">
    <property type="component" value="Unassembled WGS sequence"/>
</dbReference>
<comment type="caution">
    <text evidence="3">The sequence shown here is derived from an EMBL/GenBank/DDBJ whole genome shotgun (WGS) entry which is preliminary data.</text>
</comment>
<evidence type="ECO:0000313" key="4">
    <source>
        <dbReference type="Proteomes" id="UP000295632"/>
    </source>
</evidence>
<keyword evidence="4" id="KW-1185">Reference proteome</keyword>
<dbReference type="Pfam" id="PF08864">
    <property type="entry name" value="UPF0302"/>
    <property type="match status" value="1"/>
</dbReference>
<dbReference type="Gene3D" id="4.10.810.10">
    <property type="entry name" value="Virus Scaffolding Protein, Chain A"/>
    <property type="match status" value="1"/>
</dbReference>
<dbReference type="EMBL" id="SNYJ01000003">
    <property type="protein sequence ID" value="TDQ41518.1"/>
    <property type="molecule type" value="Genomic_DNA"/>
</dbReference>
<dbReference type="InterPro" id="IPR014963">
    <property type="entry name" value="UPF0302_N"/>
</dbReference>
<reference evidence="3 4" key="1">
    <citation type="submission" date="2019-03" db="EMBL/GenBank/DDBJ databases">
        <title>Genomic Encyclopedia of Type Strains, Phase IV (KMG-IV): sequencing the most valuable type-strain genomes for metagenomic binning, comparative biology and taxonomic classification.</title>
        <authorList>
            <person name="Goeker M."/>
        </authorList>
    </citation>
    <scope>NUCLEOTIDE SEQUENCE [LARGE SCALE GENOMIC DNA]</scope>
    <source>
        <strain evidence="3 4">DSM 28697</strain>
    </source>
</reference>
<dbReference type="OrthoDB" id="2155814at2"/>
<dbReference type="PIRSF" id="PIRSF007165">
    <property type="entry name" value="UCP007165"/>
    <property type="match status" value="1"/>
</dbReference>
<proteinExistence type="inferred from homology"/>
<evidence type="ECO:0000259" key="2">
    <source>
        <dbReference type="SMART" id="SM00914"/>
    </source>
</evidence>
<organism evidence="3 4">
    <name type="scientific">Aureibacillus halotolerans</name>
    <dbReference type="NCBI Taxonomy" id="1508390"/>
    <lineage>
        <taxon>Bacteria</taxon>
        <taxon>Bacillati</taxon>
        <taxon>Bacillota</taxon>
        <taxon>Bacilli</taxon>
        <taxon>Bacillales</taxon>
        <taxon>Bacillaceae</taxon>
        <taxon>Aureibacillus</taxon>
    </lineage>
</organism>
<dbReference type="NCBIfam" id="NF002965">
    <property type="entry name" value="PRK03636.1"/>
    <property type="match status" value="1"/>
</dbReference>
<sequence>MEAISIQEKKEFLQWFLHTYQLQKRECVWILNYLANHEHLLKTVHFVENASYCPRALIMSTTCTQEAGFRFYKDNIVTTDAEKAFHDIRMHDSDRIYVQLNFKNSYQTPQFAAVLIDNPYVPSNHYENGKDRDLVAKLLRHSVYHYQRQALMTKIDQALDEKDRAAFLTYSEQLNNLKETP</sequence>
<name>A0A4R6U4Y1_9BACI</name>
<dbReference type="InterPro" id="IPR014957">
    <property type="entry name" value="IDEAL_dom"/>
</dbReference>
<dbReference type="SMART" id="SM00914">
    <property type="entry name" value="IDEAL"/>
    <property type="match status" value="1"/>
</dbReference>
<gene>
    <name evidence="3" type="ORF">EV213_10396</name>
</gene>